<dbReference type="InterPro" id="IPR002797">
    <property type="entry name" value="Polysacc_synth"/>
</dbReference>
<evidence type="ECO:0000256" key="5">
    <source>
        <dbReference type="ARBA" id="ARBA00023136"/>
    </source>
</evidence>
<evidence type="ECO:0000256" key="4">
    <source>
        <dbReference type="ARBA" id="ARBA00022989"/>
    </source>
</evidence>
<keyword evidence="5 6" id="KW-0472">Membrane</keyword>
<comment type="subcellular location">
    <subcellularLocation>
        <location evidence="1">Cell membrane</location>
        <topology evidence="1">Multi-pass membrane protein</topology>
    </subcellularLocation>
</comment>
<evidence type="ECO:0000256" key="3">
    <source>
        <dbReference type="ARBA" id="ARBA00022692"/>
    </source>
</evidence>
<feature type="transmembrane region" description="Helical" evidence="6">
    <location>
        <begin position="396"/>
        <end position="419"/>
    </location>
</feature>
<feature type="transmembrane region" description="Helical" evidence="6">
    <location>
        <begin position="491"/>
        <end position="511"/>
    </location>
</feature>
<feature type="transmembrane region" description="Helical" evidence="6">
    <location>
        <begin position="708"/>
        <end position="727"/>
    </location>
</feature>
<dbReference type="InterPro" id="IPR050833">
    <property type="entry name" value="Poly_Biosynth_Transport"/>
</dbReference>
<feature type="transmembrane region" description="Helical" evidence="6">
    <location>
        <begin position="459"/>
        <end position="479"/>
    </location>
</feature>
<name>B3IUT9_VIBPH</name>
<feature type="transmembrane region" description="Helical" evidence="6">
    <location>
        <begin position="431"/>
        <end position="453"/>
    </location>
</feature>
<dbReference type="GO" id="GO:0005886">
    <property type="term" value="C:plasma membrane"/>
    <property type="evidence" value="ECO:0007669"/>
    <property type="project" value="UniProtKB-SubCell"/>
</dbReference>
<evidence type="ECO:0000256" key="1">
    <source>
        <dbReference type="ARBA" id="ARBA00004651"/>
    </source>
</evidence>
<feature type="transmembrane region" description="Helical" evidence="6">
    <location>
        <begin position="559"/>
        <end position="581"/>
    </location>
</feature>
<dbReference type="InterPro" id="IPR011122">
    <property type="entry name" value="WavE"/>
</dbReference>
<dbReference type="PANTHER" id="PTHR30250">
    <property type="entry name" value="PST FAMILY PREDICTED COLANIC ACID TRANSPORTER"/>
    <property type="match status" value="1"/>
</dbReference>
<feature type="transmembrane region" description="Helical" evidence="6">
    <location>
        <begin position="601"/>
        <end position="625"/>
    </location>
</feature>
<reference evidence="7" key="1">
    <citation type="journal article" date="2008" name="Microbiol. Immunol.">
        <title>Genetic analyses of the putative O and K antigen gene clusters of pandemic Vibrio parahaemolyticus.</title>
        <authorList>
            <person name="Okura M."/>
            <person name="Osawa R."/>
            <person name="Tokunaga A."/>
            <person name="Morita M."/>
            <person name="Arakawa E."/>
            <person name="Watanabe H."/>
        </authorList>
    </citation>
    <scope>NUCLEOTIDE SEQUENCE</scope>
    <source>
        <strain evidence="7">NIID 242-200</strain>
    </source>
</reference>
<dbReference type="AlphaFoldDB" id="B3IUT9"/>
<keyword evidence="4 6" id="KW-1133">Transmembrane helix</keyword>
<evidence type="ECO:0000313" key="7">
    <source>
        <dbReference type="EMBL" id="BAG50485.1"/>
    </source>
</evidence>
<dbReference type="PANTHER" id="PTHR30250:SF11">
    <property type="entry name" value="O-ANTIGEN TRANSPORTER-RELATED"/>
    <property type="match status" value="1"/>
</dbReference>
<keyword evidence="2" id="KW-1003">Cell membrane</keyword>
<feature type="transmembrane region" description="Helical" evidence="6">
    <location>
        <begin position="637"/>
        <end position="657"/>
    </location>
</feature>
<organism evidence="7">
    <name type="scientific">Vibrio parahaemolyticus</name>
    <dbReference type="NCBI Taxonomy" id="670"/>
    <lineage>
        <taxon>Bacteria</taxon>
        <taxon>Pseudomonadati</taxon>
        <taxon>Pseudomonadota</taxon>
        <taxon>Gammaproteobacteria</taxon>
        <taxon>Vibrionales</taxon>
        <taxon>Vibrionaceae</taxon>
        <taxon>Vibrio</taxon>
    </lineage>
</organism>
<dbReference type="EMBL" id="AB353134">
    <property type="protein sequence ID" value="BAG50485.1"/>
    <property type="molecule type" value="Genomic_DNA"/>
</dbReference>
<accession>B3IUT9</accession>
<dbReference type="Pfam" id="PF07507">
    <property type="entry name" value="WavE"/>
    <property type="match status" value="1"/>
</dbReference>
<evidence type="ECO:0000256" key="2">
    <source>
        <dbReference type="ARBA" id="ARBA00022475"/>
    </source>
</evidence>
<dbReference type="Pfam" id="PF01943">
    <property type="entry name" value="Polysacc_synt"/>
    <property type="match status" value="1"/>
</dbReference>
<sequence>MEYPMNTLSLRRMFKLFIGKLLELCPNINKSLIERFFFYYNQKSHQANDYVSVHFRPVKHENIYSGYKNCSTKSAILVQGPVDNVDFLLNTLELYKKQFNSARIVLSTWSDTDKKIISKIEEIGIDVVLSDKPDNPGLLNVNYQLVSTKAGLRFISDREVEYTLKTRTDCRIHSSITLDLCEELLRIYKPVDKKQTSRIVLINFNTTKYRPFSFSDIFQYSKTSELNKYWSCPEDNRNNDLNEIKKKNIYNFKFAAENYITESYFGRYYIKNIGEDDSVSLSVSLTHIRDRFIVIDKEMIDHYWNKYNAYEYNVSESPMYSKDRTVEKISFSEWLIMQSRALPRLDNQYLYVERKMKHYLKSACWLLGEKGVSFFCVLLVNFQVAKYLGPDLFGSFSFAQAISSLLLILSGLGIHNILLRDFSNVNSRKDILYAASLLLRGGFSIIILLLAFILYRKSILTIEVTIFTLLCLPQTFFYYENILQSKGQGKTIAISKISGSLTSALLKLSMIYYDCGIIYIILCYVLESVIISAFYVFHGRYLLKSAIKNIDFSLLKSDCIYLLKKGAPLLFSGIMVIAYTRTDQLMIKSMWGESALGFYSAAIRVSEALNFLPYLIFSAIFPIFIKKKRESLKSYETLVSRSFSIVLVFSFLISWVVYTFSEKIITLAYGIDYTSSIPVLALSCWGFVFISIGAVSSKWLLAEDLQKYSLMHSIIGLLINVLMNLALIPKFGIIGASISTLISLFFSSLLLYLMSSKTRKLVLIFFRSVLLWKF</sequence>
<evidence type="ECO:0000256" key="6">
    <source>
        <dbReference type="SAM" id="Phobius"/>
    </source>
</evidence>
<proteinExistence type="predicted"/>
<dbReference type="CDD" id="cd13128">
    <property type="entry name" value="MATE_Wzx_like"/>
    <property type="match status" value="1"/>
</dbReference>
<protein>
    <submittedName>
        <fullName evidence="7">Uncharacterized protein</fullName>
    </submittedName>
</protein>
<keyword evidence="3 6" id="KW-0812">Transmembrane</keyword>
<feature type="transmembrane region" description="Helical" evidence="6">
    <location>
        <begin position="517"/>
        <end position="538"/>
    </location>
</feature>
<feature type="transmembrane region" description="Helical" evidence="6">
    <location>
        <begin position="677"/>
        <end position="696"/>
    </location>
</feature>
<feature type="transmembrane region" description="Helical" evidence="6">
    <location>
        <begin position="733"/>
        <end position="753"/>
    </location>
</feature>